<evidence type="ECO:0000259" key="2">
    <source>
        <dbReference type="Pfam" id="PF03712"/>
    </source>
</evidence>
<proteinExistence type="predicted"/>
<name>A0A7L3FIJ4_9GRUI</name>
<dbReference type="GO" id="GO:0006589">
    <property type="term" value="P:octopamine biosynthetic process"/>
    <property type="evidence" value="ECO:0007669"/>
    <property type="project" value="TreeGrafter"/>
</dbReference>
<dbReference type="InterPro" id="IPR014784">
    <property type="entry name" value="Cu2_ascorb_mOase-like_C"/>
</dbReference>
<gene>
    <name evidence="3" type="primary">Moxd2_0</name>
    <name evidence="3" type="ORF">ZAPATR_R14799</name>
</gene>
<dbReference type="InterPro" id="IPR024548">
    <property type="entry name" value="Cu2_monoox_C"/>
</dbReference>
<dbReference type="InterPro" id="IPR000945">
    <property type="entry name" value="DBH-like"/>
</dbReference>
<reference evidence="3 4" key="1">
    <citation type="submission" date="2019-09" db="EMBL/GenBank/DDBJ databases">
        <title>Bird 10,000 Genomes (B10K) Project - Family phase.</title>
        <authorList>
            <person name="Zhang G."/>
        </authorList>
    </citation>
    <scope>NUCLEOTIDE SEQUENCE [LARGE SCALE GENOMIC DNA]</scope>
    <source>
        <strain evidence="3">B10K-DU-011-47</strain>
        <tissue evidence="3">Mixed tissue sample</tissue>
    </source>
</reference>
<evidence type="ECO:0000313" key="3">
    <source>
        <dbReference type="EMBL" id="NXT79809.1"/>
    </source>
</evidence>
<dbReference type="Pfam" id="PF03712">
    <property type="entry name" value="Cu2_monoox_C"/>
    <property type="match status" value="1"/>
</dbReference>
<keyword evidence="1" id="KW-1015">Disulfide bond</keyword>
<evidence type="ECO:0000256" key="1">
    <source>
        <dbReference type="ARBA" id="ARBA00023157"/>
    </source>
</evidence>
<dbReference type="PANTHER" id="PTHR10157">
    <property type="entry name" value="DOPAMINE BETA HYDROXYLASE RELATED"/>
    <property type="match status" value="1"/>
</dbReference>
<feature type="non-terminal residue" evidence="3">
    <location>
        <position position="74"/>
    </location>
</feature>
<sequence>SPLFAFPRNGEQLQIICEDNKYDFRLQEIRDRKEILIIKPGDEILVECNFQTLDRSEVTFVSCFFFYLKILCCL</sequence>
<accession>A0A7L3FIJ4</accession>
<dbReference type="PANTHER" id="PTHR10157:SF31">
    <property type="entry name" value="DBH-LIKE MONOOXYGENASE PROTEIN 2-RELATED"/>
    <property type="match status" value="1"/>
</dbReference>
<dbReference type="GO" id="GO:0030667">
    <property type="term" value="C:secretory granule membrane"/>
    <property type="evidence" value="ECO:0007669"/>
    <property type="project" value="TreeGrafter"/>
</dbReference>
<dbReference type="SUPFAM" id="SSF49742">
    <property type="entry name" value="PHM/PNGase F"/>
    <property type="match status" value="1"/>
</dbReference>
<feature type="non-terminal residue" evidence="3">
    <location>
        <position position="1"/>
    </location>
</feature>
<evidence type="ECO:0000313" key="4">
    <source>
        <dbReference type="Proteomes" id="UP000557426"/>
    </source>
</evidence>
<dbReference type="GO" id="GO:0042421">
    <property type="term" value="P:norepinephrine biosynthetic process"/>
    <property type="evidence" value="ECO:0007669"/>
    <property type="project" value="TreeGrafter"/>
</dbReference>
<dbReference type="InterPro" id="IPR008977">
    <property type="entry name" value="PHM/PNGase_F_dom_sf"/>
</dbReference>
<dbReference type="GO" id="GO:0005615">
    <property type="term" value="C:extracellular space"/>
    <property type="evidence" value="ECO:0007669"/>
    <property type="project" value="TreeGrafter"/>
</dbReference>
<dbReference type="Gene3D" id="2.60.120.230">
    <property type="match status" value="1"/>
</dbReference>
<dbReference type="GO" id="GO:0005507">
    <property type="term" value="F:copper ion binding"/>
    <property type="evidence" value="ECO:0007669"/>
    <property type="project" value="TreeGrafter"/>
</dbReference>
<keyword evidence="4" id="KW-1185">Reference proteome</keyword>
<protein>
    <submittedName>
        <fullName evidence="3">MOXD2 protein</fullName>
    </submittedName>
</protein>
<feature type="domain" description="Copper type II ascorbate-dependent monooxygenase C-terminal" evidence="2">
    <location>
        <begin position="8"/>
        <end position="61"/>
    </location>
</feature>
<dbReference type="EMBL" id="VZTU01018005">
    <property type="protein sequence ID" value="NXT79809.1"/>
    <property type="molecule type" value="Genomic_DNA"/>
</dbReference>
<comment type="caution">
    <text evidence="3">The sequence shown here is derived from an EMBL/GenBank/DDBJ whole genome shotgun (WGS) entry which is preliminary data.</text>
</comment>
<dbReference type="GO" id="GO:0042420">
    <property type="term" value="P:dopamine catabolic process"/>
    <property type="evidence" value="ECO:0007669"/>
    <property type="project" value="TreeGrafter"/>
</dbReference>
<organism evidence="3 4">
    <name type="scientific">Zapornia atra</name>
    <name type="common">Henderson crake</name>
    <dbReference type="NCBI Taxonomy" id="2585822"/>
    <lineage>
        <taxon>Eukaryota</taxon>
        <taxon>Metazoa</taxon>
        <taxon>Chordata</taxon>
        <taxon>Craniata</taxon>
        <taxon>Vertebrata</taxon>
        <taxon>Euteleostomi</taxon>
        <taxon>Archelosauria</taxon>
        <taxon>Archosauria</taxon>
        <taxon>Dinosauria</taxon>
        <taxon>Saurischia</taxon>
        <taxon>Theropoda</taxon>
        <taxon>Coelurosauria</taxon>
        <taxon>Aves</taxon>
        <taxon>Neognathae</taxon>
        <taxon>Neoaves</taxon>
        <taxon>Gruiformes</taxon>
        <taxon>Rallidae</taxon>
        <taxon>Zapornia</taxon>
    </lineage>
</organism>
<dbReference type="GO" id="GO:0004500">
    <property type="term" value="F:dopamine beta-monooxygenase activity"/>
    <property type="evidence" value="ECO:0007669"/>
    <property type="project" value="InterPro"/>
</dbReference>
<dbReference type="AlphaFoldDB" id="A0A7L3FIJ4"/>
<dbReference type="Proteomes" id="UP000557426">
    <property type="component" value="Unassembled WGS sequence"/>
</dbReference>